<feature type="domain" description="CP-type G" evidence="1">
    <location>
        <begin position="55"/>
        <end position="223"/>
    </location>
</feature>
<dbReference type="InParanoid" id="A0A5R8QCH9"/>
<dbReference type="Pfam" id="PF01926">
    <property type="entry name" value="MMR_HSR1"/>
    <property type="match status" value="1"/>
</dbReference>
<dbReference type="CDD" id="cd01855">
    <property type="entry name" value="YqeH"/>
    <property type="match status" value="1"/>
</dbReference>
<dbReference type="Gene3D" id="3.40.50.300">
    <property type="entry name" value="P-loop containing nucleotide triphosphate hydrolases"/>
    <property type="match status" value="1"/>
</dbReference>
<dbReference type="RefSeq" id="WP_138190833.1">
    <property type="nucleotide sequence ID" value="NZ_VBWP01000004.1"/>
</dbReference>
<dbReference type="GO" id="GO:0005525">
    <property type="term" value="F:GTP binding"/>
    <property type="evidence" value="ECO:0007669"/>
    <property type="project" value="InterPro"/>
</dbReference>
<protein>
    <submittedName>
        <fullName evidence="2">Ribosome biogenesis GTPase YqeH</fullName>
    </submittedName>
</protein>
<dbReference type="AlphaFoldDB" id="A0A5R8QCH9"/>
<dbReference type="InterPro" id="IPR048422">
    <property type="entry name" value="NOA1/YqeH-like_C"/>
</dbReference>
<gene>
    <name evidence="2" type="primary">yqeH</name>
    <name evidence="2" type="ORF">FEZ08_06130</name>
</gene>
<dbReference type="NCBIfam" id="TIGR03597">
    <property type="entry name" value="GTPase_YqeH"/>
    <property type="match status" value="1"/>
</dbReference>
<proteinExistence type="predicted"/>
<dbReference type="InterPro" id="IPR019988">
    <property type="entry name" value="GTP-bd_ribosome_bgen_YqeH"/>
</dbReference>
<dbReference type="InterPro" id="IPR050896">
    <property type="entry name" value="Mito_lipid_metab_GTPase"/>
</dbReference>
<dbReference type="FunCoup" id="A0A5R8QCH9">
    <property type="interactions" value="281"/>
</dbReference>
<dbReference type="OrthoDB" id="9773841at2"/>
<comment type="caution">
    <text evidence="2">The sequence shown here is derived from an EMBL/GenBank/DDBJ whole genome shotgun (WGS) entry which is preliminary data.</text>
</comment>
<reference evidence="2 3" key="1">
    <citation type="submission" date="2019-05" db="EMBL/GenBank/DDBJ databases">
        <title>Culicoidintestinum kansasii gen. nov., sp. nov. from the gastrointestinal tract of the biting midge, Culicoides sonorensis.</title>
        <authorList>
            <person name="Neupane S."/>
            <person name="Ghosh A."/>
            <person name="Gunther S."/>
            <person name="Martin K."/>
            <person name="Zurek L."/>
        </authorList>
    </citation>
    <scope>NUCLEOTIDE SEQUENCE [LARGE SCALE GENOMIC DNA]</scope>
    <source>
        <strain evidence="2 3">CS-1</strain>
    </source>
</reference>
<dbReference type="InterPro" id="IPR027417">
    <property type="entry name" value="P-loop_NTPase"/>
</dbReference>
<evidence type="ECO:0000259" key="1">
    <source>
        <dbReference type="PROSITE" id="PS51721"/>
    </source>
</evidence>
<dbReference type="Proteomes" id="UP000306912">
    <property type="component" value="Unassembled WGS sequence"/>
</dbReference>
<name>A0A5R8QCH9_9FIRM</name>
<dbReference type="PROSITE" id="PS51721">
    <property type="entry name" value="G_CP"/>
    <property type="match status" value="1"/>
</dbReference>
<dbReference type="PANTHER" id="PTHR46434">
    <property type="entry name" value="GENETIC INTERACTOR OF PROHIBITINS 3, MITOCHONDRIAL"/>
    <property type="match status" value="1"/>
</dbReference>
<dbReference type="PANTHER" id="PTHR46434:SF1">
    <property type="entry name" value="GENETIC INTERACTOR OF PROHIBITINS 3, MITOCHONDRIAL"/>
    <property type="match status" value="1"/>
</dbReference>
<organism evidence="2 3">
    <name type="scientific">Culicoidibacter larvae</name>
    <dbReference type="NCBI Taxonomy" id="2579976"/>
    <lineage>
        <taxon>Bacteria</taxon>
        <taxon>Bacillati</taxon>
        <taxon>Bacillota</taxon>
        <taxon>Culicoidibacteria</taxon>
        <taxon>Culicoidibacterales</taxon>
        <taxon>Culicoidibacteraceae</taxon>
        <taxon>Culicoidibacter</taxon>
    </lineage>
</organism>
<keyword evidence="3" id="KW-1185">Reference proteome</keyword>
<sequence length="367" mass="41805">MEQLHCHGCGVLLQSTDPESRGYIPEMKDTGKPLYCKRCFSIRHYNKLTKVDIDDNDFRKMLHTIGETDNLVVTLVDALDFNGTWVNGLERYVNGNPIHVLVNKVDLLPQSLKPVKIEHWIRRRLKAIGIKVAGVQLISAEKKHGIDEAVNEINRLRKGRNVYIVGTTNVGKSTFINALLQSYGEQIADPITTSYFPGTTLDFIEIALDDNTSLFDTPGIIQPGQLTHYLEYTDFKYIIPKKELKAVGFQLKSNQSLYVGSCAQFDIFTEEPISVTTFYNNTIKIHRGKQEKSQEFYEQHKGELLQPIQSPLPENFNHRKRYELRTNHDKTSIYVSGLGWTTIHAKNIDVSVYVPDGVDVYMVEALI</sequence>
<dbReference type="EMBL" id="VBWP01000004">
    <property type="protein sequence ID" value="TLG74281.1"/>
    <property type="molecule type" value="Genomic_DNA"/>
</dbReference>
<accession>A0A5R8QCH9</accession>
<evidence type="ECO:0000313" key="3">
    <source>
        <dbReference type="Proteomes" id="UP000306912"/>
    </source>
</evidence>
<dbReference type="InterPro" id="IPR006073">
    <property type="entry name" value="GTP-bd"/>
</dbReference>
<dbReference type="SUPFAM" id="SSF52540">
    <property type="entry name" value="P-loop containing nucleoside triphosphate hydrolases"/>
    <property type="match status" value="1"/>
</dbReference>
<evidence type="ECO:0000313" key="2">
    <source>
        <dbReference type="EMBL" id="TLG74281.1"/>
    </source>
</evidence>
<dbReference type="InterPro" id="IPR030378">
    <property type="entry name" value="G_CP_dom"/>
</dbReference>
<dbReference type="Pfam" id="PF21516">
    <property type="entry name" value="YqeH-like_C"/>
    <property type="match status" value="1"/>
</dbReference>